<accession>A0AAN4PEV4</accession>
<feature type="chain" id="PRO_5042995554" evidence="1">
    <location>
        <begin position="19"/>
        <end position="84"/>
    </location>
</feature>
<gene>
    <name evidence="2" type="ORF">ALT_2508</name>
</gene>
<name>A0AAN4PEV4_ASPLE</name>
<evidence type="ECO:0000313" key="2">
    <source>
        <dbReference type="EMBL" id="GAQ05187.1"/>
    </source>
</evidence>
<comment type="caution">
    <text evidence="2">The sequence shown here is derived from an EMBL/GenBank/DDBJ whole genome shotgun (WGS) entry which is preliminary data.</text>
</comment>
<dbReference type="EMBL" id="BCLY01000004">
    <property type="protein sequence ID" value="GAQ05187.1"/>
    <property type="molecule type" value="Genomic_DNA"/>
</dbReference>
<protein>
    <submittedName>
        <fullName evidence="2">Uncharacterized protein</fullName>
    </submittedName>
</protein>
<evidence type="ECO:0000256" key="1">
    <source>
        <dbReference type="SAM" id="SignalP"/>
    </source>
</evidence>
<sequence length="84" mass="8961">MKASISLFVATLAASVFADLHNTVICVNMKADKDGCNEVVIYDKGAKDATINACHSYKNRNTDGNGGIGARIAQPVLHYCKTES</sequence>
<dbReference type="AlphaFoldDB" id="A0AAN4PEV4"/>
<keyword evidence="1" id="KW-0732">Signal</keyword>
<reference evidence="2 3" key="1">
    <citation type="submission" date="2015-11" db="EMBL/GenBank/DDBJ databases">
        <title>Aspergillus lentulus strain IFM 54703T.</title>
        <authorList>
            <person name="Kusuya Y."/>
            <person name="Sakai K."/>
            <person name="Kamei K."/>
            <person name="Takahashi H."/>
            <person name="Yaguchi T."/>
        </authorList>
    </citation>
    <scope>NUCLEOTIDE SEQUENCE [LARGE SCALE GENOMIC DNA]</scope>
    <source>
        <strain evidence="2 3">IFM 54703</strain>
    </source>
</reference>
<feature type="signal peptide" evidence="1">
    <location>
        <begin position="1"/>
        <end position="18"/>
    </location>
</feature>
<dbReference type="Proteomes" id="UP000051487">
    <property type="component" value="Unassembled WGS sequence"/>
</dbReference>
<evidence type="ECO:0000313" key="3">
    <source>
        <dbReference type="Proteomes" id="UP000051487"/>
    </source>
</evidence>
<proteinExistence type="predicted"/>
<organism evidence="2 3">
    <name type="scientific">Aspergillus lentulus</name>
    <dbReference type="NCBI Taxonomy" id="293939"/>
    <lineage>
        <taxon>Eukaryota</taxon>
        <taxon>Fungi</taxon>
        <taxon>Dikarya</taxon>
        <taxon>Ascomycota</taxon>
        <taxon>Pezizomycotina</taxon>
        <taxon>Eurotiomycetes</taxon>
        <taxon>Eurotiomycetidae</taxon>
        <taxon>Eurotiales</taxon>
        <taxon>Aspergillaceae</taxon>
        <taxon>Aspergillus</taxon>
        <taxon>Aspergillus subgen. Fumigati</taxon>
    </lineage>
</organism>